<keyword evidence="4" id="KW-1185">Reference proteome</keyword>
<dbReference type="GO" id="GO:0043139">
    <property type="term" value="F:5'-3' DNA helicase activity"/>
    <property type="evidence" value="ECO:0007669"/>
    <property type="project" value="InterPro"/>
</dbReference>
<dbReference type="EMBL" id="VIBQ01000024">
    <property type="protein sequence ID" value="KAB8388308.1"/>
    <property type="molecule type" value="Genomic_DNA"/>
</dbReference>
<name>A0A5N6KZ06_9ROSI</name>
<dbReference type="SMART" id="SM00493">
    <property type="entry name" value="TOPRIM"/>
    <property type="match status" value="1"/>
</dbReference>
<dbReference type="InterPro" id="IPR006171">
    <property type="entry name" value="TOPRIM_dom"/>
</dbReference>
<dbReference type="InterPro" id="IPR007694">
    <property type="entry name" value="DNA_helicase_DnaB-like_C"/>
</dbReference>
<dbReference type="InterPro" id="IPR027032">
    <property type="entry name" value="Twinkle-like"/>
</dbReference>
<evidence type="ECO:0008006" key="5">
    <source>
        <dbReference type="Google" id="ProtNLM"/>
    </source>
</evidence>
<dbReference type="PANTHER" id="PTHR12873:SF0">
    <property type="entry name" value="TWINKLE MTDNA HELICASE"/>
    <property type="match status" value="1"/>
</dbReference>
<feature type="domain" description="SF4 helicase" evidence="2">
    <location>
        <begin position="473"/>
        <end position="703"/>
    </location>
</feature>
<dbReference type="SUPFAM" id="SSF56731">
    <property type="entry name" value="DNA primase core"/>
    <property type="match status" value="1"/>
</dbReference>
<dbReference type="OrthoDB" id="1898560at2759"/>
<organism evidence="3 4">
    <name type="scientific">Carpinus fangiana</name>
    <dbReference type="NCBI Taxonomy" id="176857"/>
    <lineage>
        <taxon>Eukaryota</taxon>
        <taxon>Viridiplantae</taxon>
        <taxon>Streptophyta</taxon>
        <taxon>Embryophyta</taxon>
        <taxon>Tracheophyta</taxon>
        <taxon>Spermatophyta</taxon>
        <taxon>Magnoliopsida</taxon>
        <taxon>eudicotyledons</taxon>
        <taxon>Gunneridae</taxon>
        <taxon>Pentapetalae</taxon>
        <taxon>rosids</taxon>
        <taxon>fabids</taxon>
        <taxon>Fagales</taxon>
        <taxon>Betulaceae</taxon>
        <taxon>Carpinus</taxon>
    </lineage>
</organism>
<dbReference type="AlphaFoldDB" id="A0A5N6KZ06"/>
<dbReference type="PROSITE" id="PS50880">
    <property type="entry name" value="TOPRIM"/>
    <property type="match status" value="1"/>
</dbReference>
<comment type="caution">
    <text evidence="3">The sequence shown here is derived from an EMBL/GenBank/DDBJ whole genome shotgun (WGS) entry which is preliminary data.</text>
</comment>
<dbReference type="Pfam" id="PF13662">
    <property type="entry name" value="Toprim_4"/>
    <property type="match status" value="1"/>
</dbReference>
<proteinExistence type="predicted"/>
<sequence>MALTRQCLCRPLQYTFFFSSSSSTTLPRRLGRVLPRSLSHATTLSVFKAPSPPGQGWVMGSKNMLKSTSFAIPLAPSSHVRLFHTHRLLFSAHSSKPISRVLPFSLKTNGFSSMPHADAPSPDQWEGLAKNCLDPAVSEILKKKLENLGMDTDICIPGQYNHLLCPICKGGDSEEKSLSIFVTEDGGSALWMCFRAKCGWKGSTTAVADSRSSFGLKKITKLKNIREITLENLQLEPLCDELVGYFAERSITEGTLQRNGVMQKRYGDQIAIAFTYWRNKMLVGCKYRDVNKKFWQEADTEKIFYGLDDIHGKSEIIIVEGEMDKLAMEEAGFCNCVSVPDGAPPSVSSKELPPEEKDAKYQYLWNCKEYLQQVSRIILATDGDPPGQALAEELARRLGRERCWRVKWPKKNEVDHFKDANEVLMSLGADVLKEVIENAELYPIRGLFNFRNYFDEIDAYYHRTHGCEFGIPTGWRSLNELYNVSRNLHYKIYKVYVHFVRDHARKLLEKHIKKPFFNASFPGLSVLSHLELGAATAMMGDEASDLTCEDDSLPNIKWVLDLARAAVLRHGVRGLVIDPYNEIDHQRSANQTETEYVSQMLTKIKRFAQHHSCHVWFVAHPRQLHQWVGGPPNMYDISGSAHFINKCDNGIVIHRNRDPEAGPLDRVQVCVRKVRNKVAGTVGDAFLSYNRVTGEFMDLGLPSGNGKK</sequence>
<dbReference type="InterPro" id="IPR027417">
    <property type="entry name" value="P-loop_NTPase"/>
</dbReference>
<accession>A0A5N6KZ06</accession>
<dbReference type="CDD" id="cd01029">
    <property type="entry name" value="TOPRIM_primases"/>
    <property type="match status" value="1"/>
</dbReference>
<dbReference type="Gene3D" id="3.40.1360.10">
    <property type="match status" value="1"/>
</dbReference>
<dbReference type="Proteomes" id="UP000327013">
    <property type="component" value="Unassembled WGS sequence"/>
</dbReference>
<dbReference type="PANTHER" id="PTHR12873">
    <property type="entry name" value="T7-LIKE MITOCHONDRIAL DNA HELICASE"/>
    <property type="match status" value="1"/>
</dbReference>
<dbReference type="InterPro" id="IPR034154">
    <property type="entry name" value="TOPRIM_DnaG/twinkle"/>
</dbReference>
<evidence type="ECO:0000259" key="1">
    <source>
        <dbReference type="PROSITE" id="PS50880"/>
    </source>
</evidence>
<evidence type="ECO:0000313" key="4">
    <source>
        <dbReference type="Proteomes" id="UP000327013"/>
    </source>
</evidence>
<gene>
    <name evidence="3" type="ORF">FH972_024782</name>
</gene>
<evidence type="ECO:0000313" key="3">
    <source>
        <dbReference type="EMBL" id="KAB8388308.1"/>
    </source>
</evidence>
<feature type="domain" description="Toprim" evidence="1">
    <location>
        <begin position="314"/>
        <end position="432"/>
    </location>
</feature>
<dbReference type="PROSITE" id="PS51199">
    <property type="entry name" value="SF4_HELICASE"/>
    <property type="match status" value="1"/>
</dbReference>
<dbReference type="GO" id="GO:0006260">
    <property type="term" value="P:DNA replication"/>
    <property type="evidence" value="ECO:0007669"/>
    <property type="project" value="InterPro"/>
</dbReference>
<evidence type="ECO:0000259" key="2">
    <source>
        <dbReference type="PROSITE" id="PS51199"/>
    </source>
</evidence>
<dbReference type="GO" id="GO:0003697">
    <property type="term" value="F:single-stranded DNA binding"/>
    <property type="evidence" value="ECO:0007669"/>
    <property type="project" value="InterPro"/>
</dbReference>
<dbReference type="SUPFAM" id="SSF52540">
    <property type="entry name" value="P-loop containing nucleoside triphosphate hydrolases"/>
    <property type="match status" value="1"/>
</dbReference>
<reference evidence="3 4" key="1">
    <citation type="submission" date="2019-06" db="EMBL/GenBank/DDBJ databases">
        <title>A chromosomal-level reference genome of Carpinus fangiana (Coryloideae, Betulaceae).</title>
        <authorList>
            <person name="Yang X."/>
            <person name="Wang Z."/>
            <person name="Zhang L."/>
            <person name="Hao G."/>
            <person name="Liu J."/>
            <person name="Yang Y."/>
        </authorList>
    </citation>
    <scope>NUCLEOTIDE SEQUENCE [LARGE SCALE GENOMIC DNA]</scope>
    <source>
        <strain evidence="3">Cfa_2016G</strain>
        <tissue evidence="3">Leaf</tissue>
    </source>
</reference>
<dbReference type="GO" id="GO:0005524">
    <property type="term" value="F:ATP binding"/>
    <property type="evidence" value="ECO:0007669"/>
    <property type="project" value="InterPro"/>
</dbReference>
<protein>
    <recommendedName>
        <fullName evidence="5">SF4 helicase domain-containing protein</fullName>
    </recommendedName>
</protein>
<dbReference type="Gene3D" id="3.40.50.300">
    <property type="entry name" value="P-loop containing nucleotide triphosphate hydrolases"/>
    <property type="match status" value="1"/>
</dbReference>